<keyword evidence="3" id="KW-1185">Reference proteome</keyword>
<evidence type="ECO:0000256" key="1">
    <source>
        <dbReference type="SAM" id="MobiDB-lite"/>
    </source>
</evidence>
<dbReference type="Proteomes" id="UP000604825">
    <property type="component" value="Unassembled WGS sequence"/>
</dbReference>
<feature type="compositionally biased region" description="Acidic residues" evidence="1">
    <location>
        <begin position="70"/>
        <end position="80"/>
    </location>
</feature>
<feature type="region of interest" description="Disordered" evidence="1">
    <location>
        <begin position="40"/>
        <end position="122"/>
    </location>
</feature>
<name>A0A811NQ50_9POAL</name>
<protein>
    <submittedName>
        <fullName evidence="2">Uncharacterized protein</fullName>
    </submittedName>
</protein>
<feature type="compositionally biased region" description="Polar residues" evidence="1">
    <location>
        <begin position="100"/>
        <end position="109"/>
    </location>
</feature>
<organism evidence="2 3">
    <name type="scientific">Miscanthus lutarioriparius</name>
    <dbReference type="NCBI Taxonomy" id="422564"/>
    <lineage>
        <taxon>Eukaryota</taxon>
        <taxon>Viridiplantae</taxon>
        <taxon>Streptophyta</taxon>
        <taxon>Embryophyta</taxon>
        <taxon>Tracheophyta</taxon>
        <taxon>Spermatophyta</taxon>
        <taxon>Magnoliopsida</taxon>
        <taxon>Liliopsida</taxon>
        <taxon>Poales</taxon>
        <taxon>Poaceae</taxon>
        <taxon>PACMAD clade</taxon>
        <taxon>Panicoideae</taxon>
        <taxon>Andropogonodae</taxon>
        <taxon>Andropogoneae</taxon>
        <taxon>Saccharinae</taxon>
        <taxon>Miscanthus</taxon>
    </lineage>
</organism>
<dbReference type="EMBL" id="CAJGYO010000004">
    <property type="protein sequence ID" value="CAD6226099.1"/>
    <property type="molecule type" value="Genomic_DNA"/>
</dbReference>
<evidence type="ECO:0000313" key="2">
    <source>
        <dbReference type="EMBL" id="CAD6226099.1"/>
    </source>
</evidence>
<dbReference type="AlphaFoldDB" id="A0A811NQ50"/>
<gene>
    <name evidence="2" type="ORF">NCGR_LOCUS17971</name>
</gene>
<reference evidence="2" key="1">
    <citation type="submission" date="2020-10" db="EMBL/GenBank/DDBJ databases">
        <authorList>
            <person name="Han B."/>
            <person name="Lu T."/>
            <person name="Zhao Q."/>
            <person name="Huang X."/>
            <person name="Zhao Y."/>
        </authorList>
    </citation>
    <scope>NUCLEOTIDE SEQUENCE</scope>
</reference>
<accession>A0A811NQ50</accession>
<evidence type="ECO:0000313" key="3">
    <source>
        <dbReference type="Proteomes" id="UP000604825"/>
    </source>
</evidence>
<sequence length="122" mass="13961">MARRDAEVARRDAEAEQEVLRQRIMELEQQLLEERLEHERANMENISQNGSNSRHHVSPKSENDGVGIDFDAEFHEDDNAYAEQSNECEYTTMRRIAAAPSQQPPQSTMRAPPSQQPPQSTI</sequence>
<comment type="caution">
    <text evidence="2">The sequence shown here is derived from an EMBL/GenBank/DDBJ whole genome shotgun (WGS) entry which is preliminary data.</text>
</comment>
<proteinExistence type="predicted"/>